<evidence type="ECO:0000313" key="8">
    <source>
        <dbReference type="Proteomes" id="UP000014540"/>
    </source>
</evidence>
<dbReference type="GO" id="GO:0008610">
    <property type="term" value="P:lipid biosynthetic process"/>
    <property type="evidence" value="ECO:0007669"/>
    <property type="project" value="InterPro"/>
</dbReference>
<feature type="transmembrane region" description="Helical" evidence="5">
    <location>
        <begin position="162"/>
        <end position="182"/>
    </location>
</feature>
<reference evidence="7" key="1">
    <citation type="submission" date="2013-04" db="EMBL/GenBank/DDBJ databases">
        <authorList>
            <person name="Harkins D.M."/>
            <person name="Durkin A.S."/>
            <person name="Selengut J.D."/>
            <person name="Sanka R."/>
            <person name="DePew J."/>
            <person name="Purushe J."/>
            <person name="Ahmed A."/>
            <person name="van der Linden H."/>
            <person name="Goris M.G.A."/>
            <person name="Hartskeerl R.A."/>
            <person name="Vinetz J.M."/>
            <person name="Sutton G.G."/>
            <person name="Nelson W.C."/>
            <person name="Fouts D.E."/>
        </authorList>
    </citation>
    <scope>NUCLEOTIDE SEQUENCE [LARGE SCALE GENOMIC DNA]</scope>
    <source>
        <strain evidence="7">BUT 6</strain>
    </source>
</reference>
<proteinExistence type="predicted"/>
<feature type="transmembrane region" description="Helical" evidence="5">
    <location>
        <begin position="105"/>
        <end position="125"/>
    </location>
</feature>
<keyword evidence="8" id="KW-1185">Reference proteome</keyword>
<dbReference type="AlphaFoldDB" id="S3VXZ2"/>
<dbReference type="InterPro" id="IPR050307">
    <property type="entry name" value="Sterol_Desaturase_Related"/>
</dbReference>
<name>S3VXZ2_9LEPT</name>
<dbReference type="PANTHER" id="PTHR11863">
    <property type="entry name" value="STEROL DESATURASE"/>
    <property type="match status" value="1"/>
</dbReference>
<dbReference type="EMBL" id="AKWZ02000010">
    <property type="protein sequence ID" value="EPG72987.1"/>
    <property type="molecule type" value="Genomic_DNA"/>
</dbReference>
<keyword evidence="4 5" id="KW-0472">Membrane</keyword>
<evidence type="ECO:0000256" key="1">
    <source>
        <dbReference type="ARBA" id="ARBA00004370"/>
    </source>
</evidence>
<dbReference type="GO" id="GO:0016020">
    <property type="term" value="C:membrane"/>
    <property type="evidence" value="ECO:0007669"/>
    <property type="project" value="UniProtKB-SubCell"/>
</dbReference>
<dbReference type="GO" id="GO:0016491">
    <property type="term" value="F:oxidoreductase activity"/>
    <property type="evidence" value="ECO:0007669"/>
    <property type="project" value="InterPro"/>
</dbReference>
<dbReference type="RefSeq" id="WP_016549483.1">
    <property type="nucleotide sequence ID" value="NZ_AKWZ02000010.1"/>
</dbReference>
<dbReference type="GO" id="GO:0005506">
    <property type="term" value="F:iron ion binding"/>
    <property type="evidence" value="ECO:0007669"/>
    <property type="project" value="InterPro"/>
</dbReference>
<organism evidence="7 8">
    <name type="scientific">Leptospira fainei serovar Hurstbridge str. BUT 6</name>
    <dbReference type="NCBI Taxonomy" id="1193011"/>
    <lineage>
        <taxon>Bacteria</taxon>
        <taxon>Pseudomonadati</taxon>
        <taxon>Spirochaetota</taxon>
        <taxon>Spirochaetia</taxon>
        <taxon>Leptospirales</taxon>
        <taxon>Leptospiraceae</taxon>
        <taxon>Leptospira</taxon>
    </lineage>
</organism>
<evidence type="ECO:0000256" key="3">
    <source>
        <dbReference type="ARBA" id="ARBA00022989"/>
    </source>
</evidence>
<comment type="caution">
    <text evidence="7">The sequence shown here is derived from an EMBL/GenBank/DDBJ whole genome shotgun (WGS) entry which is preliminary data.</text>
</comment>
<feature type="domain" description="Fatty acid hydroxylase" evidence="6">
    <location>
        <begin position="113"/>
        <end position="247"/>
    </location>
</feature>
<evidence type="ECO:0000256" key="2">
    <source>
        <dbReference type="ARBA" id="ARBA00022692"/>
    </source>
</evidence>
<sequence>MRFTCELSWDCVGGFALYQLMMNFVRYYPIAGLAFLIFWVWKKGYFQRFRIQSTFPKKERLIFEIKQSAVTLFMFCAISVTVFTLSRLGYLQRKVYYDFSLHGGWFYAIFTYVVITIWHETWFYWMHRLVHLKSIYPYVHSVHHKSVNPSPLAAYNFHWAEAFLEGVYIVPIICFLPVYYYVVLFHTFYAMIMNIWWHLGYELFPQGWAGHRILKWINTSSHHNMHHQKFHGNYSLYFNFWDRIMGTNFPDYESYYESVIRKRSDVGETEAPLKISTTGGIT</sequence>
<comment type="subcellular location">
    <subcellularLocation>
        <location evidence="1">Membrane</location>
    </subcellularLocation>
</comment>
<feature type="transmembrane region" description="Helical" evidence="5">
    <location>
        <begin position="24"/>
        <end position="41"/>
    </location>
</feature>
<evidence type="ECO:0000256" key="5">
    <source>
        <dbReference type="SAM" id="Phobius"/>
    </source>
</evidence>
<dbReference type="Proteomes" id="UP000014540">
    <property type="component" value="Unassembled WGS sequence"/>
</dbReference>
<evidence type="ECO:0000259" key="6">
    <source>
        <dbReference type="Pfam" id="PF04116"/>
    </source>
</evidence>
<keyword evidence="2 5" id="KW-0812">Transmembrane</keyword>
<dbReference type="Pfam" id="PF04116">
    <property type="entry name" value="FA_hydroxylase"/>
    <property type="match status" value="1"/>
</dbReference>
<dbReference type="OrthoDB" id="9770329at2"/>
<accession>S3VXZ2</accession>
<feature type="transmembrane region" description="Helical" evidence="5">
    <location>
        <begin position="61"/>
        <end position="85"/>
    </location>
</feature>
<evidence type="ECO:0000256" key="4">
    <source>
        <dbReference type="ARBA" id="ARBA00023136"/>
    </source>
</evidence>
<evidence type="ECO:0000313" key="7">
    <source>
        <dbReference type="EMBL" id="EPG72987.1"/>
    </source>
</evidence>
<gene>
    <name evidence="7" type="ORF">LEP1GSC058_2680</name>
</gene>
<dbReference type="InterPro" id="IPR006694">
    <property type="entry name" value="Fatty_acid_hydroxylase"/>
</dbReference>
<dbReference type="STRING" id="1193011.LEP1GSC058_2680"/>
<keyword evidence="3 5" id="KW-1133">Transmembrane helix</keyword>
<protein>
    <submittedName>
        <fullName evidence="7">Fatty acid hydroxylase family protein</fullName>
    </submittedName>
</protein>